<dbReference type="AlphaFoldDB" id="A0A562P0M0"/>
<dbReference type="SUPFAM" id="SSF142906">
    <property type="entry name" value="YjbR-like"/>
    <property type="match status" value="1"/>
</dbReference>
<dbReference type="EMBL" id="VLKU01000001">
    <property type="protein sequence ID" value="TWI38007.1"/>
    <property type="molecule type" value="Genomic_DNA"/>
</dbReference>
<dbReference type="Pfam" id="PF04237">
    <property type="entry name" value="YjbR"/>
    <property type="match status" value="1"/>
</dbReference>
<dbReference type="Gene3D" id="3.90.1150.30">
    <property type="match status" value="1"/>
</dbReference>
<accession>A0A562P0M0</accession>
<dbReference type="GO" id="GO:0003677">
    <property type="term" value="F:DNA binding"/>
    <property type="evidence" value="ECO:0007669"/>
    <property type="project" value="UniProtKB-KW"/>
</dbReference>
<dbReference type="InterPro" id="IPR038056">
    <property type="entry name" value="YjbR-like_sf"/>
</dbReference>
<keyword evidence="1" id="KW-0238">DNA-binding</keyword>
<reference evidence="1 2" key="1">
    <citation type="journal article" date="2015" name="Stand. Genomic Sci.">
        <title>Genomic Encyclopedia of Bacterial and Archaeal Type Strains, Phase III: the genomes of soil and plant-associated and newly described type strains.</title>
        <authorList>
            <person name="Whitman W.B."/>
            <person name="Woyke T."/>
            <person name="Klenk H.P."/>
            <person name="Zhou Y."/>
            <person name="Lilburn T.G."/>
            <person name="Beck B.J."/>
            <person name="De Vos P."/>
            <person name="Vandamme P."/>
            <person name="Eisen J.A."/>
            <person name="Garrity G."/>
            <person name="Hugenholtz P."/>
            <person name="Kyrpides N.C."/>
        </authorList>
    </citation>
    <scope>NUCLEOTIDE SEQUENCE [LARGE SCALE GENOMIC DNA]</scope>
    <source>
        <strain evidence="1 2">CGMCC 1.5364</strain>
    </source>
</reference>
<evidence type="ECO:0000313" key="1">
    <source>
        <dbReference type="EMBL" id="TWI38007.1"/>
    </source>
</evidence>
<proteinExistence type="predicted"/>
<dbReference type="InterPro" id="IPR058532">
    <property type="entry name" value="YjbR/MT2646/Rv2570-like"/>
</dbReference>
<name>A0A562P0M0_9RHOB</name>
<protein>
    <submittedName>
        <fullName evidence="1">Putative DNA-binding protein (MmcQ/YjbR family)</fullName>
    </submittedName>
</protein>
<dbReference type="Proteomes" id="UP000316225">
    <property type="component" value="Unassembled WGS sequence"/>
</dbReference>
<keyword evidence="2" id="KW-1185">Reference proteome</keyword>
<comment type="caution">
    <text evidence="1">The sequence shown here is derived from an EMBL/GenBank/DDBJ whole genome shotgun (WGS) entry which is preliminary data.</text>
</comment>
<dbReference type="RefSeq" id="WP_145395793.1">
    <property type="nucleotide sequence ID" value="NZ_VLKU01000001.1"/>
</dbReference>
<sequence>MSRELVNEICAAQPGAQWSEPWGPGYDCWKVGDRTFAVTSNAEGYVSVKTDSSETAELLFETGVALRNRELHPGWIALPLDAAPDELAFRLRRSYRTVRAELPDGMRAHLPPI</sequence>
<organism evidence="1 2">
    <name type="scientific">Paracoccus sulfuroxidans</name>
    <dbReference type="NCBI Taxonomy" id="384678"/>
    <lineage>
        <taxon>Bacteria</taxon>
        <taxon>Pseudomonadati</taxon>
        <taxon>Pseudomonadota</taxon>
        <taxon>Alphaproteobacteria</taxon>
        <taxon>Rhodobacterales</taxon>
        <taxon>Paracoccaceae</taxon>
        <taxon>Paracoccus</taxon>
    </lineage>
</organism>
<evidence type="ECO:0000313" key="2">
    <source>
        <dbReference type="Proteomes" id="UP000316225"/>
    </source>
</evidence>
<dbReference type="OrthoDB" id="9804614at2"/>
<gene>
    <name evidence="1" type="ORF">IQ24_00141</name>
</gene>